<name>A0A3G4ZKX7_9VIRU</name>
<reference evidence="1" key="1">
    <citation type="submission" date="2018-10" db="EMBL/GenBank/DDBJ databases">
        <title>Hidden diversity of soil giant viruses.</title>
        <authorList>
            <person name="Schulz F."/>
            <person name="Alteio L."/>
            <person name="Goudeau D."/>
            <person name="Ryan E.M."/>
            <person name="Malmstrom R.R."/>
            <person name="Blanchard J."/>
            <person name="Woyke T."/>
        </authorList>
    </citation>
    <scope>NUCLEOTIDE SEQUENCE</scope>
    <source>
        <strain evidence="1">TEV1</strain>
    </source>
</reference>
<sequence length="231" mass="27669">MDNKCVKILLDYGKNNIIERIDNETKRNIIYESIETYRVDNLIMILIGSFNYTDKIIWLDIKKKYGISQAEDIRKTMIKNNSKVIDLIDFDESDVNVEEEWIWYGIGGIYNNNREGTYQLFNYNDLPKLTNNDVFNDIKEFNDIKTFDDLEKNIDMLSQTINSPTLCYFDLNRETGVFYRDQQDCVIWALSKENNQVYVYDYGEFPYKVRYVAKSLPEFLTRIKYESRMFY</sequence>
<proteinExistence type="predicted"/>
<accession>A0A3G4ZKX7</accession>
<evidence type="ECO:0000313" key="1">
    <source>
        <dbReference type="EMBL" id="AYV75500.1"/>
    </source>
</evidence>
<gene>
    <name evidence="1" type="ORF">Terrestrivirus2_8</name>
</gene>
<protein>
    <submittedName>
        <fullName evidence="1">Uncharacterized protein</fullName>
    </submittedName>
</protein>
<organism evidence="1">
    <name type="scientific">Terrestrivirus sp</name>
    <dbReference type="NCBI Taxonomy" id="2487775"/>
    <lineage>
        <taxon>Viruses</taxon>
        <taxon>Varidnaviria</taxon>
        <taxon>Bamfordvirae</taxon>
        <taxon>Nucleocytoviricota</taxon>
        <taxon>Megaviricetes</taxon>
        <taxon>Imitervirales</taxon>
        <taxon>Mimiviridae</taxon>
        <taxon>Klosneuvirinae</taxon>
    </lineage>
</organism>
<dbReference type="EMBL" id="MK071980">
    <property type="protein sequence ID" value="AYV75500.1"/>
    <property type="molecule type" value="Genomic_DNA"/>
</dbReference>